<dbReference type="AlphaFoldDB" id="A0A2S6HSN8"/>
<evidence type="ECO:0000256" key="1">
    <source>
        <dbReference type="SAM" id="MobiDB-lite"/>
    </source>
</evidence>
<keyword evidence="4" id="KW-1185">Reference proteome</keyword>
<evidence type="ECO:0000313" key="3">
    <source>
        <dbReference type="EMBL" id="PPK80698.1"/>
    </source>
</evidence>
<keyword evidence="2" id="KW-0472">Membrane</keyword>
<feature type="compositionally biased region" description="Basic and acidic residues" evidence="1">
    <location>
        <begin position="1"/>
        <end position="12"/>
    </location>
</feature>
<sequence length="172" mass="18666">MVKDEKRQKEDSGSMCYGVSRSESGRDGGRYVLKLRRGGTSILKLLRSQCGEGYVDVAVLVLCVMLVVAVGVSVLPVFISKNKLDIYASELCREAEVAGGVGTETTRRAQILSEQTGLKPDISWSQTGKIQLNEEFTVTLTMQTDIGIFGGFGSFPITLAAKSSGKSEVYWK</sequence>
<reference evidence="3 4" key="1">
    <citation type="submission" date="2018-02" db="EMBL/GenBank/DDBJ databases">
        <title>Genomic Encyclopedia of Archaeal and Bacterial Type Strains, Phase II (KMG-II): from individual species to whole genera.</title>
        <authorList>
            <person name="Goeker M."/>
        </authorList>
    </citation>
    <scope>NUCLEOTIDE SEQUENCE [LARGE SCALE GENOMIC DNA]</scope>
    <source>
        <strain evidence="3 4">DSM 3808</strain>
    </source>
</reference>
<accession>A0A2S6HSN8</accession>
<name>A0A2S6HSN8_9FIRM</name>
<protein>
    <submittedName>
        <fullName evidence="3">Uncharacterized protein DUF4320</fullName>
    </submittedName>
</protein>
<organism evidence="3 4">
    <name type="scientific">Lacrimispora xylanisolvens</name>
    <dbReference type="NCBI Taxonomy" id="384636"/>
    <lineage>
        <taxon>Bacteria</taxon>
        <taxon>Bacillati</taxon>
        <taxon>Bacillota</taxon>
        <taxon>Clostridia</taxon>
        <taxon>Lachnospirales</taxon>
        <taxon>Lachnospiraceae</taxon>
        <taxon>Lacrimispora</taxon>
    </lineage>
</organism>
<keyword evidence="2" id="KW-0812">Transmembrane</keyword>
<dbReference type="EMBL" id="PTJA01000006">
    <property type="protein sequence ID" value="PPK80698.1"/>
    <property type="molecule type" value="Genomic_DNA"/>
</dbReference>
<proteinExistence type="predicted"/>
<keyword evidence="2" id="KW-1133">Transmembrane helix</keyword>
<feature type="region of interest" description="Disordered" evidence="1">
    <location>
        <begin position="1"/>
        <end position="21"/>
    </location>
</feature>
<gene>
    <name evidence="3" type="ORF">BXY41_106289</name>
</gene>
<comment type="caution">
    <text evidence="3">The sequence shown here is derived from an EMBL/GenBank/DDBJ whole genome shotgun (WGS) entry which is preliminary data.</text>
</comment>
<dbReference type="InterPro" id="IPR025469">
    <property type="entry name" value="DUF4320"/>
</dbReference>
<dbReference type="Pfam" id="PF14208">
    <property type="entry name" value="DUF4320"/>
    <property type="match status" value="1"/>
</dbReference>
<evidence type="ECO:0000256" key="2">
    <source>
        <dbReference type="SAM" id="Phobius"/>
    </source>
</evidence>
<evidence type="ECO:0000313" key="4">
    <source>
        <dbReference type="Proteomes" id="UP000237749"/>
    </source>
</evidence>
<feature type="transmembrane region" description="Helical" evidence="2">
    <location>
        <begin position="54"/>
        <end position="79"/>
    </location>
</feature>
<dbReference type="Proteomes" id="UP000237749">
    <property type="component" value="Unassembled WGS sequence"/>
</dbReference>